<dbReference type="PANTHER" id="PTHR31945:SF144">
    <property type="entry name" value="BHLH DOMAIN-CONTAINING PROTEIN"/>
    <property type="match status" value="1"/>
</dbReference>
<reference evidence="7" key="1">
    <citation type="submission" date="2020-06" db="EMBL/GenBank/DDBJ databases">
        <title>WGS assembly of Ceratodon purpureus strain R40.</title>
        <authorList>
            <person name="Carey S.B."/>
            <person name="Jenkins J."/>
            <person name="Shu S."/>
            <person name="Lovell J.T."/>
            <person name="Sreedasyam A."/>
            <person name="Maumus F."/>
            <person name="Tiley G.P."/>
            <person name="Fernandez-Pozo N."/>
            <person name="Barry K."/>
            <person name="Chen C."/>
            <person name="Wang M."/>
            <person name="Lipzen A."/>
            <person name="Daum C."/>
            <person name="Saski C.A."/>
            <person name="Payton A.C."/>
            <person name="Mcbreen J.C."/>
            <person name="Conrad R.E."/>
            <person name="Kollar L.M."/>
            <person name="Olsson S."/>
            <person name="Huttunen S."/>
            <person name="Landis J.B."/>
            <person name="Wickett N.J."/>
            <person name="Johnson M.G."/>
            <person name="Rensing S.A."/>
            <person name="Grimwood J."/>
            <person name="Schmutz J."/>
            <person name="Mcdaniel S.F."/>
        </authorList>
    </citation>
    <scope>NUCLEOTIDE SEQUENCE</scope>
    <source>
        <strain evidence="7">R40</strain>
    </source>
</reference>
<feature type="region of interest" description="Disordered" evidence="5">
    <location>
        <begin position="103"/>
        <end position="122"/>
    </location>
</feature>
<dbReference type="Proteomes" id="UP000822688">
    <property type="component" value="Chromosome V"/>
</dbReference>
<feature type="domain" description="BHLH" evidence="6">
    <location>
        <begin position="113"/>
        <end position="162"/>
    </location>
</feature>
<evidence type="ECO:0000256" key="2">
    <source>
        <dbReference type="ARBA" id="ARBA00023015"/>
    </source>
</evidence>
<name>A0A8T0HN37_CERPU</name>
<dbReference type="InterPro" id="IPR045865">
    <property type="entry name" value="ACT-like_dom_sf"/>
</dbReference>
<dbReference type="SMART" id="SM00353">
    <property type="entry name" value="HLH"/>
    <property type="match status" value="1"/>
</dbReference>
<dbReference type="InterPro" id="IPR011598">
    <property type="entry name" value="bHLH_dom"/>
</dbReference>
<dbReference type="SUPFAM" id="SSF55021">
    <property type="entry name" value="ACT-like"/>
    <property type="match status" value="1"/>
</dbReference>
<dbReference type="SUPFAM" id="SSF47459">
    <property type="entry name" value="HLH, helix-loop-helix DNA-binding domain"/>
    <property type="match status" value="1"/>
</dbReference>
<organism evidence="7 8">
    <name type="scientific">Ceratodon purpureus</name>
    <name type="common">Fire moss</name>
    <name type="synonym">Dicranum purpureum</name>
    <dbReference type="NCBI Taxonomy" id="3225"/>
    <lineage>
        <taxon>Eukaryota</taxon>
        <taxon>Viridiplantae</taxon>
        <taxon>Streptophyta</taxon>
        <taxon>Embryophyta</taxon>
        <taxon>Bryophyta</taxon>
        <taxon>Bryophytina</taxon>
        <taxon>Bryopsida</taxon>
        <taxon>Dicranidae</taxon>
        <taxon>Pseudoditrichales</taxon>
        <taxon>Ditrichaceae</taxon>
        <taxon>Ceratodon</taxon>
    </lineage>
</organism>
<dbReference type="InterPro" id="IPR054502">
    <property type="entry name" value="bHLH-TF_ACT-like_plant"/>
</dbReference>
<protein>
    <recommendedName>
        <fullName evidence="6">BHLH domain-containing protein</fullName>
    </recommendedName>
</protein>
<dbReference type="GO" id="GO:0003700">
    <property type="term" value="F:DNA-binding transcription factor activity"/>
    <property type="evidence" value="ECO:0007669"/>
    <property type="project" value="TreeGrafter"/>
</dbReference>
<proteinExistence type="predicted"/>
<dbReference type="Pfam" id="PF00010">
    <property type="entry name" value="HLH"/>
    <property type="match status" value="1"/>
</dbReference>
<keyword evidence="8" id="KW-1185">Reference proteome</keyword>
<dbReference type="PANTHER" id="PTHR31945">
    <property type="entry name" value="TRANSCRIPTION FACTOR SCREAM2-RELATED"/>
    <property type="match status" value="1"/>
</dbReference>
<sequence>MNRVFYSDFKDQVICTTEDTNTVWRLQEFNPAQSNTHRAHKNNEFLELNQMKITRDHSQVPDLPLANEVTRGTVSSLGSKRTKSMTDHNDQDLVEGVGLRSSKVKNQGRASSVHASKNLISERKRRKKLNESLYELRSLVPNITKLDKASIIGDAINYIKELHQEVETIELEISKKENASMVEGSGRSMASDSGENAVKSGAITETGAVTTVNYTIDSQPNHQYFGIEYVENFSEDIDQDQSPAAIDQEQSPAVVDQQKMVEIEIDKLDQKSYLLRVFCQKESGILVQLMDSLESLNANFLSANCTTLEESMMNTFVIEMQEAEIMEIEEVQTIITNVVAEHGLTSVVLKT</sequence>
<feature type="compositionally biased region" description="Polar residues" evidence="5">
    <location>
        <begin position="104"/>
        <end position="119"/>
    </location>
</feature>
<evidence type="ECO:0000256" key="3">
    <source>
        <dbReference type="ARBA" id="ARBA00023163"/>
    </source>
</evidence>
<keyword evidence="4" id="KW-0539">Nucleus</keyword>
<comment type="subcellular location">
    <subcellularLocation>
        <location evidence="1">Nucleus</location>
    </subcellularLocation>
</comment>
<evidence type="ECO:0000256" key="4">
    <source>
        <dbReference type="ARBA" id="ARBA00023242"/>
    </source>
</evidence>
<comment type="caution">
    <text evidence="7">The sequence shown here is derived from an EMBL/GenBank/DDBJ whole genome shotgun (WGS) entry which is preliminary data.</text>
</comment>
<gene>
    <name evidence="7" type="ORF">KC19_VG078700</name>
</gene>
<dbReference type="InterPro" id="IPR051358">
    <property type="entry name" value="TF_AMS/ICE1/BHLH6-like"/>
</dbReference>
<keyword evidence="2" id="KW-0805">Transcription regulation</keyword>
<dbReference type="Gene3D" id="4.10.280.10">
    <property type="entry name" value="Helix-loop-helix DNA-binding domain"/>
    <property type="match status" value="1"/>
</dbReference>
<dbReference type="Pfam" id="PF22754">
    <property type="entry name" value="bHLH-TF_ACT-like_plant"/>
    <property type="match status" value="1"/>
</dbReference>
<evidence type="ECO:0000259" key="6">
    <source>
        <dbReference type="PROSITE" id="PS50888"/>
    </source>
</evidence>
<dbReference type="PROSITE" id="PS50888">
    <property type="entry name" value="BHLH"/>
    <property type="match status" value="1"/>
</dbReference>
<evidence type="ECO:0000313" key="7">
    <source>
        <dbReference type="EMBL" id="KAG0572239.1"/>
    </source>
</evidence>
<dbReference type="GO" id="GO:0005634">
    <property type="term" value="C:nucleus"/>
    <property type="evidence" value="ECO:0007669"/>
    <property type="project" value="UniProtKB-SubCell"/>
</dbReference>
<evidence type="ECO:0000256" key="1">
    <source>
        <dbReference type="ARBA" id="ARBA00004123"/>
    </source>
</evidence>
<dbReference type="AlphaFoldDB" id="A0A8T0HN37"/>
<keyword evidence="3" id="KW-0804">Transcription</keyword>
<evidence type="ECO:0000256" key="5">
    <source>
        <dbReference type="SAM" id="MobiDB-lite"/>
    </source>
</evidence>
<accession>A0A8T0HN37</accession>
<dbReference type="GO" id="GO:0043565">
    <property type="term" value="F:sequence-specific DNA binding"/>
    <property type="evidence" value="ECO:0007669"/>
    <property type="project" value="TreeGrafter"/>
</dbReference>
<evidence type="ECO:0000313" key="8">
    <source>
        <dbReference type="Proteomes" id="UP000822688"/>
    </source>
</evidence>
<dbReference type="GO" id="GO:0046983">
    <property type="term" value="F:protein dimerization activity"/>
    <property type="evidence" value="ECO:0007669"/>
    <property type="project" value="InterPro"/>
</dbReference>
<dbReference type="EMBL" id="CM026426">
    <property type="protein sequence ID" value="KAG0572239.1"/>
    <property type="molecule type" value="Genomic_DNA"/>
</dbReference>
<dbReference type="InterPro" id="IPR036638">
    <property type="entry name" value="HLH_DNA-bd_sf"/>
</dbReference>